<keyword evidence="4 7" id="KW-0067">ATP-binding</keyword>
<evidence type="ECO:0000256" key="1">
    <source>
        <dbReference type="ARBA" id="ARBA00005417"/>
    </source>
</evidence>
<keyword evidence="5" id="KW-0029">Amino-acid transport</keyword>
<evidence type="ECO:0000256" key="3">
    <source>
        <dbReference type="ARBA" id="ARBA00022741"/>
    </source>
</evidence>
<dbReference type="PROSITE" id="PS50893">
    <property type="entry name" value="ABC_TRANSPORTER_2"/>
    <property type="match status" value="1"/>
</dbReference>
<keyword evidence="3" id="KW-0547">Nucleotide-binding</keyword>
<dbReference type="Gene3D" id="3.40.50.300">
    <property type="entry name" value="P-loop containing nucleotide triphosphate hydrolases"/>
    <property type="match status" value="1"/>
</dbReference>
<gene>
    <name evidence="7" type="ORF">SAMN02745172_03350</name>
</gene>
<proteinExistence type="inferred from homology"/>
<protein>
    <submittedName>
        <fullName evidence="7">Branched-chain amino acid transport system ATP-binding protein</fullName>
    </submittedName>
</protein>
<dbReference type="OrthoDB" id="9776369at2"/>
<dbReference type="GO" id="GO:0015658">
    <property type="term" value="F:branched-chain amino acid transmembrane transporter activity"/>
    <property type="evidence" value="ECO:0007669"/>
    <property type="project" value="TreeGrafter"/>
</dbReference>
<dbReference type="InterPro" id="IPR003593">
    <property type="entry name" value="AAA+_ATPase"/>
</dbReference>
<reference evidence="7 8" key="1">
    <citation type="submission" date="2016-12" db="EMBL/GenBank/DDBJ databases">
        <authorList>
            <person name="Song W.-J."/>
            <person name="Kurnit D.M."/>
        </authorList>
    </citation>
    <scope>NUCLEOTIDE SEQUENCE [LARGE SCALE GENOMIC DNA]</scope>
    <source>
        <strain evidence="7 8">DSM 19599</strain>
    </source>
</reference>
<dbReference type="AlphaFoldDB" id="A0A1M7ZPA0"/>
<dbReference type="EMBL" id="FRXO01000007">
    <property type="protein sequence ID" value="SHO66691.1"/>
    <property type="molecule type" value="Genomic_DNA"/>
</dbReference>
<comment type="similarity">
    <text evidence="1">Belongs to the ABC transporter superfamily.</text>
</comment>
<organism evidence="7 8">
    <name type="scientific">Pseudoxanthobacter soli DSM 19599</name>
    <dbReference type="NCBI Taxonomy" id="1123029"/>
    <lineage>
        <taxon>Bacteria</taxon>
        <taxon>Pseudomonadati</taxon>
        <taxon>Pseudomonadota</taxon>
        <taxon>Alphaproteobacteria</taxon>
        <taxon>Hyphomicrobiales</taxon>
        <taxon>Segnochrobactraceae</taxon>
        <taxon>Pseudoxanthobacter</taxon>
    </lineage>
</organism>
<feature type="domain" description="ABC transporter" evidence="6">
    <location>
        <begin position="12"/>
        <end position="243"/>
    </location>
</feature>
<dbReference type="PROSITE" id="PS00211">
    <property type="entry name" value="ABC_TRANSPORTER_1"/>
    <property type="match status" value="1"/>
</dbReference>
<dbReference type="GO" id="GO:0015807">
    <property type="term" value="P:L-amino acid transport"/>
    <property type="evidence" value="ECO:0007669"/>
    <property type="project" value="TreeGrafter"/>
</dbReference>
<keyword evidence="8" id="KW-1185">Reference proteome</keyword>
<name>A0A1M7ZPA0_9HYPH</name>
<evidence type="ECO:0000313" key="8">
    <source>
        <dbReference type="Proteomes" id="UP000186406"/>
    </source>
</evidence>
<dbReference type="InterPro" id="IPR003439">
    <property type="entry name" value="ABC_transporter-like_ATP-bd"/>
</dbReference>
<dbReference type="STRING" id="1123029.SAMN02745172_03350"/>
<dbReference type="Proteomes" id="UP000186406">
    <property type="component" value="Unassembled WGS sequence"/>
</dbReference>
<evidence type="ECO:0000313" key="7">
    <source>
        <dbReference type="EMBL" id="SHO66691.1"/>
    </source>
</evidence>
<dbReference type="RefSeq" id="WP_073630798.1">
    <property type="nucleotide sequence ID" value="NZ_FRXO01000007.1"/>
</dbReference>
<keyword evidence="2" id="KW-0813">Transport</keyword>
<evidence type="ECO:0000256" key="2">
    <source>
        <dbReference type="ARBA" id="ARBA00022448"/>
    </source>
</evidence>
<dbReference type="GO" id="GO:0016887">
    <property type="term" value="F:ATP hydrolysis activity"/>
    <property type="evidence" value="ECO:0007669"/>
    <property type="project" value="InterPro"/>
</dbReference>
<dbReference type="SUPFAM" id="SSF52540">
    <property type="entry name" value="P-loop containing nucleoside triphosphate hydrolases"/>
    <property type="match status" value="1"/>
</dbReference>
<evidence type="ECO:0000256" key="4">
    <source>
        <dbReference type="ARBA" id="ARBA00022840"/>
    </source>
</evidence>
<dbReference type="GO" id="GO:0005524">
    <property type="term" value="F:ATP binding"/>
    <property type="evidence" value="ECO:0007669"/>
    <property type="project" value="UniProtKB-KW"/>
</dbReference>
<evidence type="ECO:0000259" key="6">
    <source>
        <dbReference type="PROSITE" id="PS50893"/>
    </source>
</evidence>
<dbReference type="InterPro" id="IPR017871">
    <property type="entry name" value="ABC_transporter-like_CS"/>
</dbReference>
<dbReference type="SMART" id="SM00382">
    <property type="entry name" value="AAA"/>
    <property type="match status" value="1"/>
</dbReference>
<dbReference type="PANTHER" id="PTHR43820:SF7">
    <property type="entry name" value="BRANCHED-CHAIN AMINO ACID TRANSPORT ATP-BINDING PROTEIN LIVF-RELATED"/>
    <property type="match status" value="1"/>
</dbReference>
<accession>A0A1M7ZPA0</accession>
<dbReference type="PANTHER" id="PTHR43820">
    <property type="entry name" value="HIGH-AFFINITY BRANCHED-CHAIN AMINO ACID TRANSPORT ATP-BINDING PROTEIN LIVF"/>
    <property type="match status" value="1"/>
</dbReference>
<dbReference type="Pfam" id="PF00005">
    <property type="entry name" value="ABC_tran"/>
    <property type="match status" value="1"/>
</dbReference>
<sequence length="248" mass="25658">MAGASSAPGSVLSLDGVDAGYGPLVVLDGATVSLHPGEVALVLGANGSGKSTLLKTIMGLTRVSGGRIGFAGTDITAAPPHRRAALGLGYVPQTGNVFSDLSVIDNLRMGAFLRKDGIEPALPGLVDMFPRLGERLSARAGALSGGERRMLSIALTLLLDPRVLLLDEPSSDLAPATVDLVYEAIARIHRERGIPVLLVEQNIAKGLSISDRVVVMVRGRVAAEMAAADVEPARLHDLFMDGGVRVAG</sequence>
<dbReference type="InterPro" id="IPR052156">
    <property type="entry name" value="BCAA_Transport_ATP-bd_LivF"/>
</dbReference>
<evidence type="ECO:0000256" key="5">
    <source>
        <dbReference type="ARBA" id="ARBA00022970"/>
    </source>
</evidence>
<dbReference type="InterPro" id="IPR027417">
    <property type="entry name" value="P-loop_NTPase"/>
</dbReference>